<dbReference type="EMBL" id="CP036273">
    <property type="protein sequence ID" value="QDU21466.1"/>
    <property type="molecule type" value="Genomic_DNA"/>
</dbReference>
<sequence>MSPTQPAAVPTTRMTVDEYWEFVNRPENADRLFELHKGRVVEMSRPTTLHGIVAANIGTDLTVYARRVRKGFVTVNDAGVVLEEKPGTVVGPDVAYFVGIKRFEDVPPKWSDRPPVLAVEVLSPNDKPGKVTRKVDDYLKGGVKVVWVVDYEERSVTVYRPDLGHTVVDAGAELAGDPELPGFVCPVDQFFVLPERDESDTSPAE</sequence>
<dbReference type="AlphaFoldDB" id="A0A517XVE0"/>
<name>A0A517XVE0_9BACT</name>
<dbReference type="RefSeq" id="WP_145240439.1">
    <property type="nucleotide sequence ID" value="NZ_CP036273.1"/>
</dbReference>
<dbReference type="OrthoDB" id="274259at2"/>
<dbReference type="InterPro" id="IPR008538">
    <property type="entry name" value="Uma2"/>
</dbReference>
<evidence type="ECO:0000313" key="3">
    <source>
        <dbReference type="Proteomes" id="UP000319576"/>
    </source>
</evidence>
<evidence type="ECO:0000313" key="2">
    <source>
        <dbReference type="EMBL" id="QDU21466.1"/>
    </source>
</evidence>
<dbReference type="Pfam" id="PF05685">
    <property type="entry name" value="Uma2"/>
    <property type="match status" value="1"/>
</dbReference>
<evidence type="ECO:0000259" key="1">
    <source>
        <dbReference type="Pfam" id="PF05685"/>
    </source>
</evidence>
<dbReference type="Proteomes" id="UP000319576">
    <property type="component" value="Chromosome"/>
</dbReference>
<dbReference type="PANTHER" id="PTHR34107:SF4">
    <property type="entry name" value="SLL1222 PROTEIN"/>
    <property type="match status" value="1"/>
</dbReference>
<organism evidence="2 3">
    <name type="scientific">Urbifossiella limnaea</name>
    <dbReference type="NCBI Taxonomy" id="2528023"/>
    <lineage>
        <taxon>Bacteria</taxon>
        <taxon>Pseudomonadati</taxon>
        <taxon>Planctomycetota</taxon>
        <taxon>Planctomycetia</taxon>
        <taxon>Gemmatales</taxon>
        <taxon>Gemmataceae</taxon>
        <taxon>Urbifossiella</taxon>
    </lineage>
</organism>
<dbReference type="KEGG" id="uli:ETAA1_34330"/>
<accession>A0A517XVE0</accession>
<dbReference type="SUPFAM" id="SSF52980">
    <property type="entry name" value="Restriction endonuclease-like"/>
    <property type="match status" value="1"/>
</dbReference>
<dbReference type="InterPro" id="IPR011335">
    <property type="entry name" value="Restrct_endonuc-II-like"/>
</dbReference>
<reference evidence="2 3" key="1">
    <citation type="submission" date="2019-02" db="EMBL/GenBank/DDBJ databases">
        <title>Deep-cultivation of Planctomycetes and their phenomic and genomic characterization uncovers novel biology.</title>
        <authorList>
            <person name="Wiegand S."/>
            <person name="Jogler M."/>
            <person name="Boedeker C."/>
            <person name="Pinto D."/>
            <person name="Vollmers J."/>
            <person name="Rivas-Marin E."/>
            <person name="Kohn T."/>
            <person name="Peeters S.H."/>
            <person name="Heuer A."/>
            <person name="Rast P."/>
            <person name="Oberbeckmann S."/>
            <person name="Bunk B."/>
            <person name="Jeske O."/>
            <person name="Meyerdierks A."/>
            <person name="Storesund J.E."/>
            <person name="Kallscheuer N."/>
            <person name="Luecker S."/>
            <person name="Lage O.M."/>
            <person name="Pohl T."/>
            <person name="Merkel B.J."/>
            <person name="Hornburger P."/>
            <person name="Mueller R.-W."/>
            <person name="Bruemmer F."/>
            <person name="Labrenz M."/>
            <person name="Spormann A.M."/>
            <person name="Op den Camp H."/>
            <person name="Overmann J."/>
            <person name="Amann R."/>
            <person name="Jetten M.S.M."/>
            <person name="Mascher T."/>
            <person name="Medema M.H."/>
            <person name="Devos D.P."/>
            <person name="Kaster A.-K."/>
            <person name="Ovreas L."/>
            <person name="Rohde M."/>
            <person name="Galperin M.Y."/>
            <person name="Jogler C."/>
        </authorList>
    </citation>
    <scope>NUCLEOTIDE SEQUENCE [LARGE SCALE GENOMIC DNA]</scope>
    <source>
        <strain evidence="2 3">ETA_A1</strain>
    </source>
</reference>
<feature type="domain" description="Putative restriction endonuclease" evidence="1">
    <location>
        <begin position="21"/>
        <end position="187"/>
    </location>
</feature>
<dbReference type="PANTHER" id="PTHR34107">
    <property type="entry name" value="SLL0198 PROTEIN-RELATED"/>
    <property type="match status" value="1"/>
</dbReference>
<dbReference type="InterPro" id="IPR012296">
    <property type="entry name" value="Nuclease_put_TT1808"/>
</dbReference>
<keyword evidence="3" id="KW-1185">Reference proteome</keyword>
<gene>
    <name evidence="2" type="ORF">ETAA1_34330</name>
</gene>
<dbReference type="CDD" id="cd06260">
    <property type="entry name" value="DUF820-like"/>
    <property type="match status" value="1"/>
</dbReference>
<proteinExistence type="predicted"/>
<protein>
    <recommendedName>
        <fullName evidence="1">Putative restriction endonuclease domain-containing protein</fullName>
    </recommendedName>
</protein>
<dbReference type="Gene3D" id="3.90.1570.10">
    <property type="entry name" value="tt1808, chain A"/>
    <property type="match status" value="1"/>
</dbReference>